<keyword evidence="4 6" id="KW-0472">Membrane</keyword>
<feature type="chain" id="PRO_5025486193" evidence="7">
    <location>
        <begin position="23"/>
        <end position="461"/>
    </location>
</feature>
<evidence type="ECO:0000256" key="2">
    <source>
        <dbReference type="ARBA" id="ARBA00022692"/>
    </source>
</evidence>
<dbReference type="Proteomes" id="UP000005207">
    <property type="component" value="Linkage group LG14"/>
</dbReference>
<evidence type="ECO:0000256" key="4">
    <source>
        <dbReference type="ARBA" id="ARBA00023136"/>
    </source>
</evidence>
<evidence type="ECO:0000256" key="5">
    <source>
        <dbReference type="SAM" id="MobiDB-lite"/>
    </source>
</evidence>
<proteinExistence type="predicted"/>
<comment type="subcellular location">
    <subcellularLocation>
        <location evidence="1">Membrane</location>
        <topology evidence="1">Multi-pass membrane protein</topology>
    </subcellularLocation>
</comment>
<keyword evidence="2 6" id="KW-0812">Transmembrane</keyword>
<dbReference type="eggNOG" id="KOG2632">
    <property type="taxonomic scope" value="Eukaryota"/>
</dbReference>
<gene>
    <name evidence="9" type="primary">LOC100710442</name>
</gene>
<dbReference type="Ensembl" id="ENSONIT00000009823.2">
    <property type="protein sequence ID" value="ENSONIP00000009817.2"/>
    <property type="gene ID" value="ENSONIG00000007794.2"/>
</dbReference>
<dbReference type="GO" id="GO:0016020">
    <property type="term" value="C:membrane"/>
    <property type="evidence" value="ECO:0007669"/>
    <property type="project" value="UniProtKB-SubCell"/>
</dbReference>
<dbReference type="PANTHER" id="PTHR43066:SF14">
    <property type="entry name" value="RHOMBOID-RELATED PROTEIN 4"/>
    <property type="match status" value="1"/>
</dbReference>
<feature type="compositionally biased region" description="Basic and acidic residues" evidence="5">
    <location>
        <begin position="250"/>
        <end position="267"/>
    </location>
</feature>
<dbReference type="Pfam" id="PF01694">
    <property type="entry name" value="Rhomboid"/>
    <property type="match status" value="1"/>
</dbReference>
<dbReference type="InterPro" id="IPR022764">
    <property type="entry name" value="Peptidase_S54_rhomboid_dom"/>
</dbReference>
<evidence type="ECO:0000256" key="7">
    <source>
        <dbReference type="SAM" id="SignalP"/>
    </source>
</evidence>
<dbReference type="GO" id="GO:0004252">
    <property type="term" value="F:serine-type endopeptidase activity"/>
    <property type="evidence" value="ECO:0007669"/>
    <property type="project" value="InterPro"/>
</dbReference>
<feature type="domain" description="Peptidase S54 rhomboid" evidence="8">
    <location>
        <begin position="60"/>
        <end position="215"/>
    </location>
</feature>
<dbReference type="InParanoid" id="I3JLS3"/>
<dbReference type="Gene3D" id="1.20.1540.10">
    <property type="entry name" value="Rhomboid-like"/>
    <property type="match status" value="1"/>
</dbReference>
<dbReference type="AlphaFoldDB" id="I3JLS3"/>
<keyword evidence="10" id="KW-1185">Reference proteome</keyword>
<dbReference type="STRING" id="8128.ENSONIP00000009817"/>
<dbReference type="OMA" id="MEACADM"/>
<evidence type="ECO:0000259" key="8">
    <source>
        <dbReference type="Pfam" id="PF01694"/>
    </source>
</evidence>
<evidence type="ECO:0000256" key="6">
    <source>
        <dbReference type="SAM" id="Phobius"/>
    </source>
</evidence>
<organism evidence="9 10">
    <name type="scientific">Oreochromis niloticus</name>
    <name type="common">Nile tilapia</name>
    <name type="synonym">Tilapia nilotica</name>
    <dbReference type="NCBI Taxonomy" id="8128"/>
    <lineage>
        <taxon>Eukaryota</taxon>
        <taxon>Metazoa</taxon>
        <taxon>Chordata</taxon>
        <taxon>Craniata</taxon>
        <taxon>Vertebrata</taxon>
        <taxon>Euteleostomi</taxon>
        <taxon>Actinopterygii</taxon>
        <taxon>Neopterygii</taxon>
        <taxon>Teleostei</taxon>
        <taxon>Neoteleostei</taxon>
        <taxon>Acanthomorphata</taxon>
        <taxon>Ovalentaria</taxon>
        <taxon>Cichlomorphae</taxon>
        <taxon>Cichliformes</taxon>
        <taxon>Cichlidae</taxon>
        <taxon>African cichlids</taxon>
        <taxon>Pseudocrenilabrinae</taxon>
        <taxon>Oreochromini</taxon>
        <taxon>Oreochromis</taxon>
    </lineage>
</organism>
<feature type="transmembrane region" description="Helical" evidence="6">
    <location>
        <begin position="100"/>
        <end position="119"/>
    </location>
</feature>
<reference evidence="10" key="1">
    <citation type="submission" date="2012-01" db="EMBL/GenBank/DDBJ databases">
        <title>The Genome Sequence of Oreochromis niloticus (Nile Tilapia).</title>
        <authorList>
            <consortium name="Broad Institute Genome Assembly Team"/>
            <consortium name="Broad Institute Sequencing Platform"/>
            <person name="Di Palma F."/>
            <person name="Johnson J."/>
            <person name="Lander E.S."/>
            <person name="Lindblad-Toh K."/>
        </authorList>
    </citation>
    <scope>NUCLEOTIDE SEQUENCE [LARGE SCALE GENOMIC DNA]</scope>
</reference>
<protein>
    <submittedName>
        <fullName evidence="9">Rhomboid domain containing 1</fullName>
    </submittedName>
</protein>
<feature type="transmembrane region" description="Helical" evidence="6">
    <location>
        <begin position="347"/>
        <end position="373"/>
    </location>
</feature>
<evidence type="ECO:0000256" key="1">
    <source>
        <dbReference type="ARBA" id="ARBA00004141"/>
    </source>
</evidence>
<feature type="region of interest" description="Disordered" evidence="5">
    <location>
        <begin position="238"/>
        <end position="268"/>
    </location>
</feature>
<dbReference type="FunFam" id="1.20.1540.10:FF:000008">
    <property type="entry name" value="RHOMBOID-like protein 13"/>
    <property type="match status" value="1"/>
</dbReference>
<evidence type="ECO:0000313" key="10">
    <source>
        <dbReference type="Proteomes" id="UP000005207"/>
    </source>
</evidence>
<dbReference type="HOGENOM" id="CLU_075166_0_0_1"/>
<feature type="transmembrane region" description="Helical" evidence="6">
    <location>
        <begin position="385"/>
        <end position="414"/>
    </location>
</feature>
<keyword evidence="3 6" id="KW-1133">Transmembrane helix</keyword>
<feature type="transmembrane region" description="Helical" evidence="6">
    <location>
        <begin position="26"/>
        <end position="42"/>
    </location>
</feature>
<reference evidence="9" key="2">
    <citation type="submission" date="2025-08" db="UniProtKB">
        <authorList>
            <consortium name="Ensembl"/>
        </authorList>
    </citation>
    <scope>IDENTIFICATION</scope>
</reference>
<dbReference type="PANTHER" id="PTHR43066">
    <property type="entry name" value="RHOMBOID-RELATED PROTEIN"/>
    <property type="match status" value="1"/>
</dbReference>
<feature type="compositionally biased region" description="Low complexity" evidence="5">
    <location>
        <begin position="238"/>
        <end position="249"/>
    </location>
</feature>
<feature type="signal peptide" evidence="7">
    <location>
        <begin position="1"/>
        <end position="22"/>
    </location>
</feature>
<sequence>MQRGFQAGLLLLLVQLFQEGPGNIPAITLAVLGFNVYLYVFPPAPPLKACMSLDQVYRNKEWRRLLLSPLHHIDDWHLYFNMASFLWKGIRLERRLGGSWFLYLLSVFFLLTGLVYLLLQALMIKLMEGTDRSDPLLEYVQAFSRECAVGFSGVLFALKVVNNHFNPGGVTYVMNIRVSNRFASWVELVLIYLIAPGTSLVGHLAGVLVGLLYTAGPLKTIMEACADMLSSDGVTSRQRSYYSSSGYSGTRREYFEEPRPAEDHTSDYSESYISGLTEDEQIELAIRNSLKHPGQTRRRETERHPGDSEDLRRRRLRRCLPSLSLVAAGHIRGLRCGLQRSSNKDFLLVWTSCITWGLCFLLYVLLLPVFIFLLSGFLPAYRFHLWLIVPTCVSLFSQLFCVYLVFLLLVFHWFSHPYLFEFHCGFCHWWFFITLPAAAAYIWLLSTMFRLLSIIHVDLHI</sequence>
<dbReference type="SUPFAM" id="SSF144091">
    <property type="entry name" value="Rhomboid-like"/>
    <property type="match status" value="1"/>
</dbReference>
<feature type="transmembrane region" description="Helical" evidence="6">
    <location>
        <begin position="189"/>
        <end position="213"/>
    </location>
</feature>
<name>I3JLS3_ORENI</name>
<dbReference type="GeneTree" id="ENSGT00390000010744"/>
<evidence type="ECO:0000313" key="9">
    <source>
        <dbReference type="Ensembl" id="ENSONIP00000009817.2"/>
    </source>
</evidence>
<feature type="transmembrane region" description="Helical" evidence="6">
    <location>
        <begin position="429"/>
        <end position="452"/>
    </location>
</feature>
<accession>I3JLS3</accession>
<dbReference type="InterPro" id="IPR035952">
    <property type="entry name" value="Rhomboid-like_sf"/>
</dbReference>
<reference evidence="9" key="3">
    <citation type="submission" date="2025-09" db="UniProtKB">
        <authorList>
            <consortium name="Ensembl"/>
        </authorList>
    </citation>
    <scope>IDENTIFICATION</scope>
</reference>
<keyword evidence="7" id="KW-0732">Signal</keyword>
<evidence type="ECO:0000256" key="3">
    <source>
        <dbReference type="ARBA" id="ARBA00022989"/>
    </source>
</evidence>